<proteinExistence type="predicted"/>
<protein>
    <submittedName>
        <fullName evidence="1">Uncharacterized protein</fullName>
    </submittedName>
</protein>
<comment type="caution">
    <text evidence="1">The sequence shown here is derived from an EMBL/GenBank/DDBJ whole genome shotgun (WGS) entry which is preliminary data.</text>
</comment>
<dbReference type="AlphaFoldDB" id="A0A2T5TYA8"/>
<evidence type="ECO:0000313" key="1">
    <source>
        <dbReference type="EMBL" id="PTW44242.1"/>
    </source>
</evidence>
<dbReference type="EMBL" id="QAYE01000011">
    <property type="protein sequence ID" value="PTW44242.1"/>
    <property type="molecule type" value="Genomic_DNA"/>
</dbReference>
<organism evidence="1 2">
    <name type="scientific">Sphingomonas faeni</name>
    <dbReference type="NCBI Taxonomy" id="185950"/>
    <lineage>
        <taxon>Bacteria</taxon>
        <taxon>Pseudomonadati</taxon>
        <taxon>Pseudomonadota</taxon>
        <taxon>Alphaproteobacteria</taxon>
        <taxon>Sphingomonadales</taxon>
        <taxon>Sphingomonadaceae</taxon>
        <taxon>Sphingomonas</taxon>
    </lineage>
</organism>
<dbReference type="GeneID" id="91007614"/>
<reference evidence="1 2" key="1">
    <citation type="submission" date="2018-04" db="EMBL/GenBank/DDBJ databases">
        <title>Genomic Encyclopedia of Type Strains, Phase III (KMG-III): the genomes of soil and plant-associated and newly described type strains.</title>
        <authorList>
            <person name="Whitman W."/>
        </authorList>
    </citation>
    <scope>NUCLEOTIDE SEQUENCE [LARGE SCALE GENOMIC DNA]</scope>
    <source>
        <strain evidence="1 2">MA-olki</strain>
    </source>
</reference>
<gene>
    <name evidence="1" type="ORF">C8J25_11179</name>
</gene>
<dbReference type="Proteomes" id="UP000244013">
    <property type="component" value="Unassembled WGS sequence"/>
</dbReference>
<name>A0A2T5TYA8_9SPHN</name>
<evidence type="ECO:0000313" key="2">
    <source>
        <dbReference type="Proteomes" id="UP000244013"/>
    </source>
</evidence>
<dbReference type="OrthoDB" id="7503192at2"/>
<accession>A0A2T5TYA8</accession>
<sequence length="301" mass="31757">MSILLTDDPRRDAVLLWLADHGVPAIAAPAATLARMVDATRRFASDELALLDTAQIALFAASTTGPLAVALGLAGLDADHSLQSIAPAVGAVDILFDHPNFAEHQGHDAMLDLPGGPLHRHVAAPPSGCWALNLALLSHNAGVVPGLAGQLPRAVFRLDLTVQERAEALVKHCEHTARDGFDRLTLINRRCDRGIEALAGLSRNARAREAWALIVAVGPLRRIQLARALGLSRAGADIQAHALARAGLVTLVAGGRIQPTQRQLIVEQPAILDDGPLALATAALDASMADIDRLLERSTRV</sequence>
<dbReference type="RefSeq" id="WP_107955759.1">
    <property type="nucleotide sequence ID" value="NZ_QAYE01000011.1"/>
</dbReference>